<reference evidence="1 2" key="1">
    <citation type="submission" date="2020-08" db="EMBL/GenBank/DDBJ databases">
        <title>Acidobacteriota in marine sediments use diverse sulfur dissimilation pathways.</title>
        <authorList>
            <person name="Wasmund K."/>
        </authorList>
    </citation>
    <scope>NUCLEOTIDE SEQUENCE [LARGE SCALE GENOMIC DNA]</scope>
    <source>
        <strain evidence="1">MAG AM4</strain>
    </source>
</reference>
<dbReference type="InterPro" id="IPR036058">
    <property type="entry name" value="Kazal_dom_sf"/>
</dbReference>
<dbReference type="AlphaFoldDB" id="A0A8J7C3S8"/>
<accession>A0A8J7C3S8</accession>
<comment type="caution">
    <text evidence="1">The sequence shown here is derived from an EMBL/GenBank/DDBJ whole genome shotgun (WGS) entry which is preliminary data.</text>
</comment>
<proteinExistence type="predicted"/>
<evidence type="ECO:0000313" key="2">
    <source>
        <dbReference type="Proteomes" id="UP000648239"/>
    </source>
</evidence>
<name>A0A8J7C3S8_9BACT</name>
<dbReference type="Proteomes" id="UP000648239">
    <property type="component" value="Unassembled WGS sequence"/>
</dbReference>
<gene>
    <name evidence="1" type="ORF">IFK94_15585</name>
</gene>
<organism evidence="1 2">
    <name type="scientific">Candidatus Polarisedimenticola svalbardensis</name>
    <dbReference type="NCBI Taxonomy" id="2886004"/>
    <lineage>
        <taxon>Bacteria</taxon>
        <taxon>Pseudomonadati</taxon>
        <taxon>Acidobacteriota</taxon>
        <taxon>Candidatus Polarisedimenticolia</taxon>
        <taxon>Candidatus Polarisedimenticolales</taxon>
        <taxon>Candidatus Polarisedimenticolaceae</taxon>
        <taxon>Candidatus Polarisedimenticola</taxon>
    </lineage>
</organism>
<dbReference type="EMBL" id="JACXWD010000107">
    <property type="protein sequence ID" value="MBD3869541.1"/>
    <property type="molecule type" value="Genomic_DNA"/>
</dbReference>
<evidence type="ECO:0008006" key="3">
    <source>
        <dbReference type="Google" id="ProtNLM"/>
    </source>
</evidence>
<sequence>MQKRNLQIALIVLFVMVLVAGAVTFAKGKPGGIKPCRDALIYCLDVWDPVVCDDGRVYSNACYARRACATGCTSTGGGGVEY</sequence>
<evidence type="ECO:0000313" key="1">
    <source>
        <dbReference type="EMBL" id="MBD3869541.1"/>
    </source>
</evidence>
<protein>
    <recommendedName>
        <fullName evidence="3">Kazal-like domain-containing protein</fullName>
    </recommendedName>
</protein>
<dbReference type="SUPFAM" id="SSF100895">
    <property type="entry name" value="Kazal-type serine protease inhibitors"/>
    <property type="match status" value="1"/>
</dbReference>